<gene>
    <name evidence="2" type="ORF">DSM104443_02663</name>
</gene>
<proteinExistence type="predicted"/>
<evidence type="ECO:0000256" key="1">
    <source>
        <dbReference type="SAM" id="SignalP"/>
    </source>
</evidence>
<dbReference type="AlphaFoldDB" id="A0A6M4GYK8"/>
<dbReference type="PANTHER" id="PTHR38075">
    <property type="entry name" value="DUF4139 DOMAIN-CONTAINING PROTEIN"/>
    <property type="match status" value="1"/>
</dbReference>
<dbReference type="RefSeq" id="WP_171093040.1">
    <property type="nucleotide sequence ID" value="NZ_CP053069.1"/>
</dbReference>
<dbReference type="Proteomes" id="UP000501534">
    <property type="component" value="Chromosome"/>
</dbReference>
<dbReference type="PANTHER" id="PTHR38075:SF1">
    <property type="entry name" value="DUF4139 DOMAIN-CONTAINING PROTEIN"/>
    <property type="match status" value="1"/>
</dbReference>
<dbReference type="EMBL" id="CP053069">
    <property type="protein sequence ID" value="QJR11584.1"/>
    <property type="molecule type" value="Genomic_DNA"/>
</dbReference>
<keyword evidence="3" id="KW-1185">Reference proteome</keyword>
<evidence type="ECO:0008006" key="4">
    <source>
        <dbReference type="Google" id="ProtNLM"/>
    </source>
</evidence>
<feature type="chain" id="PRO_5027062316" description="DUF4139 domain-containing protein" evidence="1">
    <location>
        <begin position="23"/>
        <end position="501"/>
    </location>
</feature>
<reference evidence="2 3" key="1">
    <citation type="submission" date="2020-04" db="EMBL/GenBank/DDBJ databases">
        <title>Usitatibacter rugosus gen. nov., sp. nov. and Usitatibacter palustris sp. nov., novel members of Usitatibacteraceae fam. nov. within the order Nitrosomonadales isolated from soil.</title>
        <authorList>
            <person name="Huber K.J."/>
            <person name="Neumann-Schaal M."/>
            <person name="Geppert A."/>
            <person name="Luckner M."/>
            <person name="Wanner G."/>
            <person name="Overmann J."/>
        </authorList>
    </citation>
    <scope>NUCLEOTIDE SEQUENCE [LARGE SCALE GENOMIC DNA]</scope>
    <source>
        <strain evidence="2 3">0125_3</strain>
    </source>
</reference>
<sequence length="501" mass="54906">MKTTLLPLAAALATALALPVQAESAITIYSSARPGTLDPQVFKSGGEGVAVPGYALVREERDFALKSGRTVIRITDVPALIDPTTVSFASLTDPKGTSVVEQSFEFDLTSTQKLLSRFIDREITVEQSRGNSVETITGTLIGTQGGLTLRNPDGSLRVLPSYAGVKLPSLPGGLISKPTLVWDIAATTAGTHKARYSYQTGGVTWWADYNLTYTEPAPEQCKVNVGAWVTIVNQSGASFTDAKLKLIAGDVQKIQPQPQSLSYAAPAAVRSEVMRKDAGFTEKAFFEYHLYTLGRPASLAQNSMKQIELFPLAASVGCEKKLVYFGQGYAYPYGGGPALDRNYGQTGNKKVDVYLRVKNAKANGLGVPLPAGKVRVSKMDEADKSLEFIGEDVIDHTARDETVQVKLGSAFDVVGERKQMDFRIDTSAKWIEEDIEVRVRNQKPDETVTVLVRENLYRWSQWSITKKTTEFTKDDSRTVHFPVRIAPKGEAVVRYTVRYTW</sequence>
<name>A0A6M4GYK8_9PROT</name>
<accession>A0A6M4GYK8</accession>
<evidence type="ECO:0000313" key="2">
    <source>
        <dbReference type="EMBL" id="QJR11584.1"/>
    </source>
</evidence>
<organism evidence="2 3">
    <name type="scientific">Usitatibacter rugosus</name>
    <dbReference type="NCBI Taxonomy" id="2732067"/>
    <lineage>
        <taxon>Bacteria</taxon>
        <taxon>Pseudomonadati</taxon>
        <taxon>Pseudomonadota</taxon>
        <taxon>Betaproteobacteria</taxon>
        <taxon>Nitrosomonadales</taxon>
        <taxon>Usitatibacteraceae</taxon>
        <taxon>Usitatibacter</taxon>
    </lineage>
</organism>
<protein>
    <recommendedName>
        <fullName evidence="4">DUF4139 domain-containing protein</fullName>
    </recommendedName>
</protein>
<dbReference type="KEGG" id="uru:DSM104443_02663"/>
<keyword evidence="1" id="KW-0732">Signal</keyword>
<feature type="signal peptide" evidence="1">
    <location>
        <begin position="1"/>
        <end position="22"/>
    </location>
</feature>
<evidence type="ECO:0000313" key="3">
    <source>
        <dbReference type="Proteomes" id="UP000501534"/>
    </source>
</evidence>